<evidence type="ECO:0000256" key="1">
    <source>
        <dbReference type="ARBA" id="ARBA00001678"/>
    </source>
</evidence>
<dbReference type="PANTHER" id="PTHR31451">
    <property type="match status" value="1"/>
</dbReference>
<dbReference type="Proteomes" id="UP000774617">
    <property type="component" value="Unassembled WGS sequence"/>
</dbReference>
<feature type="chain" id="PRO_5045985567" description="mannan endo-1,4-beta-mannosidase" evidence="10">
    <location>
        <begin position="24"/>
        <end position="351"/>
    </location>
</feature>
<evidence type="ECO:0000256" key="6">
    <source>
        <dbReference type="ARBA" id="ARBA00022729"/>
    </source>
</evidence>
<evidence type="ECO:0000256" key="4">
    <source>
        <dbReference type="ARBA" id="ARBA00012706"/>
    </source>
</evidence>
<dbReference type="EMBL" id="JAGTJR010000058">
    <property type="protein sequence ID" value="KAH7025526.1"/>
    <property type="molecule type" value="Genomic_DNA"/>
</dbReference>
<keyword evidence="6 10" id="KW-0732">Signal</keyword>
<comment type="catalytic activity">
    <reaction evidence="1">
        <text>Random hydrolysis of (1-&gt;4)-beta-D-mannosidic linkages in mannans, galactomannans and glucomannans.</text>
        <dbReference type="EC" id="3.2.1.78"/>
    </reaction>
</comment>
<protein>
    <recommendedName>
        <fullName evidence="4">mannan endo-1,4-beta-mannosidase</fullName>
        <ecNumber evidence="4">3.2.1.78</ecNumber>
    </recommendedName>
</protein>
<dbReference type="GO" id="GO:0016787">
    <property type="term" value="F:hydrolase activity"/>
    <property type="evidence" value="ECO:0007669"/>
    <property type="project" value="UniProtKB-KW"/>
</dbReference>
<dbReference type="Gene3D" id="3.20.20.80">
    <property type="entry name" value="Glycosidases"/>
    <property type="match status" value="1"/>
</dbReference>
<keyword evidence="8 9" id="KW-0326">Glycosidase</keyword>
<proteinExistence type="inferred from homology"/>
<comment type="caution">
    <text evidence="12">The sequence shown here is derived from an EMBL/GenBank/DDBJ whole genome shotgun (WGS) entry which is preliminary data.</text>
</comment>
<evidence type="ECO:0000256" key="8">
    <source>
        <dbReference type="ARBA" id="ARBA00023295"/>
    </source>
</evidence>
<evidence type="ECO:0000256" key="2">
    <source>
        <dbReference type="ARBA" id="ARBA00004613"/>
    </source>
</evidence>
<evidence type="ECO:0000256" key="10">
    <source>
        <dbReference type="SAM" id="SignalP"/>
    </source>
</evidence>
<dbReference type="EC" id="3.2.1.78" evidence="4"/>
<name>A0ABQ8FTI8_9PEZI</name>
<feature type="signal peptide" evidence="10">
    <location>
        <begin position="1"/>
        <end position="23"/>
    </location>
</feature>
<sequence>MRFNRISAVAGFLACISTTAVQAVSNPNFAGSNLYYAAGLTSAQQVTLFSNLKDAGVKVLRVWLDGQSGSPKNTPINAFPGLEGTSGPGNYDDTVLERLDDVMVTAHSYGIKLHISIHSFNALQRNADFYGTWYGTGYFYTDANAQAYFKNRIAHVLAHAQNEASNSDEAFLRAHMPAWQCTMAQAIKDNLGSGKSDILVATGGGGWVDVSVLDGYMSCAAIDVIGIHAYGNGDLTAAKLQPKVARAQQAGKKLVMQEWGVCYYSTQKNQECNGGTAAGDAARGQNIQTWAAQINQAGIPAWYWMVIPNNDPHGSEDFEVGVTESIWGTLKRTMQSAKTYEGAFDFSRWLL</sequence>
<reference evidence="12 13" key="1">
    <citation type="journal article" date="2021" name="Nat. Commun.">
        <title>Genetic determinants of endophytism in the Arabidopsis root mycobiome.</title>
        <authorList>
            <person name="Mesny F."/>
            <person name="Miyauchi S."/>
            <person name="Thiergart T."/>
            <person name="Pickel B."/>
            <person name="Atanasova L."/>
            <person name="Karlsson M."/>
            <person name="Huettel B."/>
            <person name="Barry K.W."/>
            <person name="Haridas S."/>
            <person name="Chen C."/>
            <person name="Bauer D."/>
            <person name="Andreopoulos W."/>
            <person name="Pangilinan J."/>
            <person name="LaButti K."/>
            <person name="Riley R."/>
            <person name="Lipzen A."/>
            <person name="Clum A."/>
            <person name="Drula E."/>
            <person name="Henrissat B."/>
            <person name="Kohler A."/>
            <person name="Grigoriev I.V."/>
            <person name="Martin F.M."/>
            <person name="Hacquard S."/>
        </authorList>
    </citation>
    <scope>NUCLEOTIDE SEQUENCE [LARGE SCALE GENOMIC DNA]</scope>
    <source>
        <strain evidence="12 13">MPI-SDFR-AT-0080</strain>
    </source>
</reference>
<dbReference type="InterPro" id="IPR017853">
    <property type="entry name" value="GH"/>
</dbReference>
<comment type="subcellular location">
    <subcellularLocation>
        <location evidence="2">Secreted</location>
    </subcellularLocation>
</comment>
<evidence type="ECO:0000259" key="11">
    <source>
        <dbReference type="Pfam" id="PF00150"/>
    </source>
</evidence>
<dbReference type="SUPFAM" id="SSF51445">
    <property type="entry name" value="(Trans)glycosidases"/>
    <property type="match status" value="1"/>
</dbReference>
<gene>
    <name evidence="12" type="ORF">B0J12DRAFT_722169</name>
</gene>
<evidence type="ECO:0000256" key="9">
    <source>
        <dbReference type="RuleBase" id="RU361153"/>
    </source>
</evidence>
<keyword evidence="5" id="KW-0964">Secreted</keyword>
<accession>A0ABQ8FTI8</accession>
<dbReference type="InterPro" id="IPR001547">
    <property type="entry name" value="Glyco_hydro_5"/>
</dbReference>
<keyword evidence="13" id="KW-1185">Reference proteome</keyword>
<evidence type="ECO:0000313" key="12">
    <source>
        <dbReference type="EMBL" id="KAH7025526.1"/>
    </source>
</evidence>
<evidence type="ECO:0000256" key="3">
    <source>
        <dbReference type="ARBA" id="ARBA00005641"/>
    </source>
</evidence>
<evidence type="ECO:0000313" key="13">
    <source>
        <dbReference type="Proteomes" id="UP000774617"/>
    </source>
</evidence>
<organism evidence="12 13">
    <name type="scientific">Macrophomina phaseolina</name>
    <dbReference type="NCBI Taxonomy" id="35725"/>
    <lineage>
        <taxon>Eukaryota</taxon>
        <taxon>Fungi</taxon>
        <taxon>Dikarya</taxon>
        <taxon>Ascomycota</taxon>
        <taxon>Pezizomycotina</taxon>
        <taxon>Dothideomycetes</taxon>
        <taxon>Dothideomycetes incertae sedis</taxon>
        <taxon>Botryosphaeriales</taxon>
        <taxon>Botryosphaeriaceae</taxon>
        <taxon>Macrophomina</taxon>
    </lineage>
</organism>
<dbReference type="InterPro" id="IPR045053">
    <property type="entry name" value="MAN-like"/>
</dbReference>
<keyword evidence="7 9" id="KW-0378">Hydrolase</keyword>
<dbReference type="Pfam" id="PF00150">
    <property type="entry name" value="Cellulase"/>
    <property type="match status" value="1"/>
</dbReference>
<evidence type="ECO:0000256" key="7">
    <source>
        <dbReference type="ARBA" id="ARBA00022801"/>
    </source>
</evidence>
<evidence type="ECO:0000256" key="5">
    <source>
        <dbReference type="ARBA" id="ARBA00022525"/>
    </source>
</evidence>
<comment type="similarity">
    <text evidence="3 9">Belongs to the glycosyl hydrolase 5 (cellulase A) family.</text>
</comment>
<feature type="domain" description="Glycoside hydrolase family 5" evidence="11">
    <location>
        <begin position="44"/>
        <end position="309"/>
    </location>
</feature>
<dbReference type="PANTHER" id="PTHR31451:SF39">
    <property type="entry name" value="MANNAN ENDO-1,4-BETA-MANNOSIDASE 1"/>
    <property type="match status" value="1"/>
</dbReference>